<dbReference type="CDD" id="cd16500">
    <property type="entry name" value="RING-HC_CARP"/>
    <property type="match status" value="1"/>
</dbReference>
<proteinExistence type="predicted"/>
<keyword evidence="3 5" id="KW-0863">Zinc-finger</keyword>
<feature type="region of interest" description="Disordered" evidence="6">
    <location>
        <begin position="161"/>
        <end position="216"/>
    </location>
</feature>
<dbReference type="PANTHER" id="PTHR14879:SF15">
    <property type="entry name" value="E3 UBIQUITIN-PROTEIN LIGASE RIFIFYLIN-LIKE PROTEIN"/>
    <property type="match status" value="1"/>
</dbReference>
<evidence type="ECO:0000259" key="8">
    <source>
        <dbReference type="PROSITE" id="PS50178"/>
    </source>
</evidence>
<organism evidence="9 10">
    <name type="scientific">Porites evermanni</name>
    <dbReference type="NCBI Taxonomy" id="104178"/>
    <lineage>
        <taxon>Eukaryota</taxon>
        <taxon>Metazoa</taxon>
        <taxon>Cnidaria</taxon>
        <taxon>Anthozoa</taxon>
        <taxon>Hexacorallia</taxon>
        <taxon>Scleractinia</taxon>
        <taxon>Fungiina</taxon>
        <taxon>Poritidae</taxon>
        <taxon>Porites</taxon>
    </lineage>
</organism>
<dbReference type="PROSITE" id="PS50178">
    <property type="entry name" value="ZF_FYVE"/>
    <property type="match status" value="1"/>
</dbReference>
<dbReference type="Gene3D" id="3.30.40.10">
    <property type="entry name" value="Zinc/RING finger domain, C3HC4 (zinc finger)"/>
    <property type="match status" value="1"/>
</dbReference>
<dbReference type="PROSITE" id="PS00028">
    <property type="entry name" value="ZINC_FINGER_C2H2_1"/>
    <property type="match status" value="1"/>
</dbReference>
<dbReference type="SMART" id="SM00184">
    <property type="entry name" value="RING"/>
    <property type="match status" value="2"/>
</dbReference>
<evidence type="ECO:0000313" key="9">
    <source>
        <dbReference type="EMBL" id="CAH3153620.1"/>
    </source>
</evidence>
<protein>
    <recommendedName>
        <fullName evidence="11">E3 ubiquitin-protein ligase RNF34</fullName>
    </recommendedName>
</protein>
<dbReference type="Pfam" id="PF22968">
    <property type="entry name" value="RNF34L-like_3rd"/>
    <property type="match status" value="1"/>
</dbReference>
<dbReference type="Proteomes" id="UP001159427">
    <property type="component" value="Unassembled WGS sequence"/>
</dbReference>
<name>A0ABN8PYY5_9CNID</name>
<evidence type="ECO:0000256" key="3">
    <source>
        <dbReference type="ARBA" id="ARBA00022771"/>
    </source>
</evidence>
<feature type="domain" description="RING-type" evidence="7">
    <location>
        <begin position="290"/>
        <end position="325"/>
    </location>
</feature>
<comment type="caution">
    <text evidence="9">The sequence shown here is derived from an EMBL/GenBank/DDBJ whole genome shotgun (WGS) entry which is preliminary data.</text>
</comment>
<reference evidence="9 10" key="1">
    <citation type="submission" date="2022-05" db="EMBL/GenBank/DDBJ databases">
        <authorList>
            <consortium name="Genoscope - CEA"/>
            <person name="William W."/>
        </authorList>
    </citation>
    <scope>NUCLEOTIDE SEQUENCE [LARGE SCALE GENOMIC DNA]</scope>
</reference>
<dbReference type="InterPro" id="IPR011011">
    <property type="entry name" value="Znf_FYVE_PHD"/>
</dbReference>
<evidence type="ECO:0000256" key="5">
    <source>
        <dbReference type="PROSITE-ProRule" id="PRU00175"/>
    </source>
</evidence>
<feature type="domain" description="FYVE-type" evidence="8">
    <location>
        <begin position="57"/>
        <end position="114"/>
    </location>
</feature>
<evidence type="ECO:0000256" key="2">
    <source>
        <dbReference type="ARBA" id="ARBA00022723"/>
    </source>
</evidence>
<dbReference type="EMBL" id="CALNXI010001060">
    <property type="protein sequence ID" value="CAH3153620.1"/>
    <property type="molecule type" value="Genomic_DNA"/>
</dbReference>
<evidence type="ECO:0008006" key="11">
    <source>
        <dbReference type="Google" id="ProtNLM"/>
    </source>
</evidence>
<evidence type="ECO:0000256" key="1">
    <source>
        <dbReference type="ARBA" id="ARBA00004202"/>
    </source>
</evidence>
<dbReference type="SUPFAM" id="SSF57903">
    <property type="entry name" value="FYVE/PHD zinc finger"/>
    <property type="match status" value="1"/>
</dbReference>
<dbReference type="InterPro" id="IPR017455">
    <property type="entry name" value="Znf_FYVE-rel"/>
</dbReference>
<keyword evidence="2" id="KW-0479">Metal-binding</keyword>
<keyword evidence="4" id="KW-0862">Zinc</keyword>
<dbReference type="PANTHER" id="PTHR14879">
    <property type="entry name" value="CASPASE REGULATOR, RING FINGER DOMAIN-CONTAINING"/>
    <property type="match status" value="1"/>
</dbReference>
<feature type="compositionally biased region" description="Polar residues" evidence="6">
    <location>
        <begin position="170"/>
        <end position="196"/>
    </location>
</feature>
<dbReference type="InterPro" id="IPR013087">
    <property type="entry name" value="Znf_C2H2_type"/>
</dbReference>
<dbReference type="PROSITE" id="PS50089">
    <property type="entry name" value="ZF_RING_2"/>
    <property type="match status" value="1"/>
</dbReference>
<gene>
    <name evidence="9" type="ORF">PEVE_00001165</name>
</gene>
<accession>A0ABN8PYY5</accession>
<sequence length="337" mass="38030">MGAGGVSGELREHSEHVDAILRTHFNVANGQSASFTQSFSNRTSQPSTSSRNFPVNDIEEMTCFSCNTNFTIFKRKNLCGNCKRHYCSECFAKETKFVPGENIRNCLKCRALQYPIAYRDHLKRLKVRDLQEYLRARQISTNQCKEKRDLVELILRHAEEGSNIPPSMPPSQQGQHHSQTNTQSQRTAGQQGSSTAQPQPNVQPVQVRPSAPPSSVCKSLSQIQNIDEVEDLSVKELKCILSANFVDFKGCCEKKELLDRVRTLWKSKQEVNKKKSSMAPDEEDDSEEQCKICMDATIDCVLLECGHMVTCTKCGKQITDCPICRQHISRIVHVFKA</sequence>
<dbReference type="InterPro" id="IPR051728">
    <property type="entry name" value="RING-FYVE_E3_ubiquitin-ligase"/>
</dbReference>
<dbReference type="SUPFAM" id="SSF68906">
    <property type="entry name" value="SAP domain"/>
    <property type="match status" value="2"/>
</dbReference>
<comment type="subcellular location">
    <subcellularLocation>
        <location evidence="1">Cell membrane</location>
        <topology evidence="1">Peripheral membrane protein</topology>
    </subcellularLocation>
</comment>
<dbReference type="InterPro" id="IPR013083">
    <property type="entry name" value="Znf_RING/FYVE/PHD"/>
</dbReference>
<dbReference type="InterPro" id="IPR000306">
    <property type="entry name" value="Znf_FYVE"/>
</dbReference>
<dbReference type="InterPro" id="IPR036361">
    <property type="entry name" value="SAP_dom_sf"/>
</dbReference>
<dbReference type="SUPFAM" id="SSF57850">
    <property type="entry name" value="RING/U-box"/>
    <property type="match status" value="1"/>
</dbReference>
<dbReference type="Gene3D" id="1.10.720.140">
    <property type="match status" value="1"/>
</dbReference>
<evidence type="ECO:0000256" key="4">
    <source>
        <dbReference type="ARBA" id="ARBA00022833"/>
    </source>
</evidence>
<evidence type="ECO:0000259" key="7">
    <source>
        <dbReference type="PROSITE" id="PS50089"/>
    </source>
</evidence>
<evidence type="ECO:0000313" key="10">
    <source>
        <dbReference type="Proteomes" id="UP001159427"/>
    </source>
</evidence>
<dbReference type="InterPro" id="IPR057299">
    <property type="entry name" value="RNF34_RFFL_SAP"/>
</dbReference>
<dbReference type="Pfam" id="PF13920">
    <property type="entry name" value="zf-C3HC4_3"/>
    <property type="match status" value="1"/>
</dbReference>
<dbReference type="Pfam" id="PF23632">
    <property type="entry name" value="SAP_RNF34_RFFL"/>
    <property type="match status" value="1"/>
</dbReference>
<keyword evidence="10" id="KW-1185">Reference proteome</keyword>
<evidence type="ECO:0000256" key="6">
    <source>
        <dbReference type="SAM" id="MobiDB-lite"/>
    </source>
</evidence>
<feature type="compositionally biased region" description="Low complexity" evidence="6">
    <location>
        <begin position="197"/>
        <end position="209"/>
    </location>
</feature>
<dbReference type="SMART" id="SM00064">
    <property type="entry name" value="FYVE"/>
    <property type="match status" value="1"/>
</dbReference>
<dbReference type="InterPro" id="IPR001841">
    <property type="entry name" value="Znf_RING"/>
</dbReference>
<dbReference type="InterPro" id="IPR055111">
    <property type="entry name" value="RNF34_RFFL_HeH"/>
</dbReference>